<protein>
    <submittedName>
        <fullName evidence="4">Altronate dehydratase</fullName>
    </submittedName>
</protein>
<sequence>MSAIKLYSNDTVALATTDLKTGETIEIDGQSIVLLDDIPNAHKIALKHFEVGEGIRKYDNIIGYASVPIKTGQWVHSHNEVTGLGKSKEYTYNFNDISIFPRLSDKTFMGYAREDGSAGIRNHVALISTVFCANGPLHKLSRLANSKYPSTTFFDGILPLTQDFGCSQTGKDLDTTCKILAGVIKNANFGGVIIVSLGCEMAIPEVLETYLGNYNKSRIKVLSLQNCEDEFETGMALIDEIMEVIKTDVRTPISLSKLHIAMNCGGSDAYSGITANTLLGTLCDTLVQEGSTMNMTEVPEMMGAEHILMNRAANESVFRDIVSMMHNYDAYFARYGEKAADNPTQGNKAGGLTTLEEKSLGCIQKGGHCAVTEVLEYGDRTTKNGFVLISGPGNDLAGVTGQIAAGAVLTIFTTGRGTPCGFAGPTFRLSSNTALATKKKSWIDYDAGRLLSAKTSEQIEALNKELYDSILATANGEYKTKNEMNEYYQMGILKDGVTL</sequence>
<keyword evidence="2" id="KW-0456">Lyase</keyword>
<dbReference type="Proteomes" id="UP000664545">
    <property type="component" value="Unassembled WGS sequence"/>
</dbReference>
<evidence type="ECO:0000256" key="1">
    <source>
        <dbReference type="ARBA" id="ARBA00010986"/>
    </source>
</evidence>
<dbReference type="Pfam" id="PF20629">
    <property type="entry name" value="GD_AH_C"/>
    <property type="match status" value="1"/>
</dbReference>
<keyword evidence="5" id="KW-1185">Reference proteome</keyword>
<comment type="similarity">
    <text evidence="1">Belongs to the UxaA family.</text>
</comment>
<reference evidence="4" key="1">
    <citation type="submission" date="2021-02" db="EMBL/GenBank/DDBJ databases">
        <title>Abyssanaerobacter marinus gen.nov., sp., nov, anaerobic bacterium isolated from the Onnuri vent field of Indian Ocean and suggestion of Mogibacteriaceae fam. nov., and proposal of reclassification of ambiguous this family's genus member.</title>
        <authorList>
            <person name="Kim Y.J."/>
            <person name="Yang J.-A."/>
        </authorList>
    </citation>
    <scope>NUCLEOTIDE SEQUENCE</scope>
    <source>
        <strain evidence="4">DSM 2634</strain>
    </source>
</reference>
<evidence type="ECO:0000313" key="5">
    <source>
        <dbReference type="Proteomes" id="UP000664545"/>
    </source>
</evidence>
<dbReference type="GO" id="GO:0019698">
    <property type="term" value="P:D-galacturonate catabolic process"/>
    <property type="evidence" value="ECO:0007669"/>
    <property type="project" value="TreeGrafter"/>
</dbReference>
<dbReference type="CDD" id="cd11613">
    <property type="entry name" value="SAF_AH_GD"/>
    <property type="match status" value="1"/>
</dbReference>
<gene>
    <name evidence="4" type="ORF">JYB65_06410</name>
</gene>
<name>A0A939D8F4_CLOAM</name>
<feature type="domain" description="SAF" evidence="3">
    <location>
        <begin position="10"/>
        <end position="81"/>
    </location>
</feature>
<dbReference type="EMBL" id="JAFJZZ010000002">
    <property type="protein sequence ID" value="MBN7772987.1"/>
    <property type="molecule type" value="Genomic_DNA"/>
</dbReference>
<dbReference type="Gene3D" id="2.30.130.110">
    <property type="match status" value="1"/>
</dbReference>
<dbReference type="Pfam" id="PF08666">
    <property type="entry name" value="SAF"/>
    <property type="match status" value="1"/>
</dbReference>
<evidence type="ECO:0000313" key="4">
    <source>
        <dbReference type="EMBL" id="MBN7772987.1"/>
    </source>
</evidence>
<dbReference type="PANTHER" id="PTHR30536">
    <property type="entry name" value="ALTRONATE/GALACTARATE DEHYDRATASE"/>
    <property type="match status" value="1"/>
</dbReference>
<evidence type="ECO:0000259" key="3">
    <source>
        <dbReference type="SMART" id="SM00858"/>
    </source>
</evidence>
<accession>A0A939D8F4</accession>
<dbReference type="GO" id="GO:0016829">
    <property type="term" value="F:lyase activity"/>
    <property type="evidence" value="ECO:0007669"/>
    <property type="project" value="UniProtKB-KW"/>
</dbReference>
<dbReference type="InterPro" id="IPR048332">
    <property type="entry name" value="GD_AH_C"/>
</dbReference>
<dbReference type="InterPro" id="IPR013974">
    <property type="entry name" value="SAF"/>
</dbReference>
<dbReference type="AlphaFoldDB" id="A0A939D8F4"/>
<organism evidence="4 5">
    <name type="scientific">Clostridium aminobutyricum</name>
    <dbReference type="NCBI Taxonomy" id="33953"/>
    <lineage>
        <taxon>Bacteria</taxon>
        <taxon>Bacillati</taxon>
        <taxon>Bacillota</taxon>
        <taxon>Clostridia</taxon>
        <taxon>Eubacteriales</taxon>
        <taxon>Clostridiaceae</taxon>
        <taxon>Clostridium</taxon>
    </lineage>
</organism>
<proteinExistence type="inferred from homology"/>
<comment type="caution">
    <text evidence="4">The sequence shown here is derived from an EMBL/GenBank/DDBJ whole genome shotgun (WGS) entry which is preliminary data.</text>
</comment>
<dbReference type="InterPro" id="IPR044144">
    <property type="entry name" value="SAF_UxaA/GarD"/>
</dbReference>
<dbReference type="InterPro" id="IPR007392">
    <property type="entry name" value="GD_AH_second"/>
</dbReference>
<dbReference type="PANTHER" id="PTHR30536:SF5">
    <property type="entry name" value="ALTRONATE DEHYDRATASE"/>
    <property type="match status" value="1"/>
</dbReference>
<dbReference type="RefSeq" id="WP_206581831.1">
    <property type="nucleotide sequence ID" value="NZ_JAFJZZ010000002.1"/>
</dbReference>
<evidence type="ECO:0000256" key="2">
    <source>
        <dbReference type="ARBA" id="ARBA00023239"/>
    </source>
</evidence>
<dbReference type="Pfam" id="PF04295">
    <property type="entry name" value="GD_AH_second"/>
    <property type="match status" value="1"/>
</dbReference>
<dbReference type="SMART" id="SM00858">
    <property type="entry name" value="SAF"/>
    <property type="match status" value="1"/>
</dbReference>
<dbReference type="InterPro" id="IPR052172">
    <property type="entry name" value="UxaA_altronate/galactarate_dh"/>
</dbReference>